<dbReference type="Proteomes" id="UP000261739">
    <property type="component" value="Unassembled WGS sequence"/>
</dbReference>
<reference evidence="1 2" key="1">
    <citation type="journal article" date="2018" name="Nat. Biotechnol.">
        <title>A standardized bacterial taxonomy based on genome phylogeny substantially revises the tree of life.</title>
        <authorList>
            <person name="Parks D.H."/>
            <person name="Chuvochina M."/>
            <person name="Waite D.W."/>
            <person name="Rinke C."/>
            <person name="Skarshewski A."/>
            <person name="Chaumeil P.A."/>
            <person name="Hugenholtz P."/>
        </authorList>
    </citation>
    <scope>NUCLEOTIDE SEQUENCE [LARGE SCALE GENOMIC DNA]</scope>
    <source>
        <strain evidence="1">UBA11247</strain>
    </source>
</reference>
<accession>A0A3D4T138</accession>
<dbReference type="STRING" id="863239.GCA_000213935_01685"/>
<sequence>MRSTHCTLHLPGHSAHYLQARQITDFARNFPDRCRPAVLTDLGAGWFTAGIADVADGATGDDSSTRTGWNHDPDLVTDIARDSVLGEVWYVPDFAALVRWTGAGQRAGTVLVPAWDEPAACLPAQRPVAVGGGLR</sequence>
<organism evidence="1 2">
    <name type="scientific">Corynebacterium nuruki</name>
    <dbReference type="NCBI Taxonomy" id="1032851"/>
    <lineage>
        <taxon>Bacteria</taxon>
        <taxon>Bacillati</taxon>
        <taxon>Actinomycetota</taxon>
        <taxon>Actinomycetes</taxon>
        <taxon>Mycobacteriales</taxon>
        <taxon>Corynebacteriaceae</taxon>
        <taxon>Corynebacterium</taxon>
    </lineage>
</organism>
<name>A0A3D4T138_9CORY</name>
<comment type="caution">
    <text evidence="1">The sequence shown here is derived from an EMBL/GenBank/DDBJ whole genome shotgun (WGS) entry which is preliminary data.</text>
</comment>
<gene>
    <name evidence="1" type="ORF">DIW82_09715</name>
</gene>
<protein>
    <submittedName>
        <fullName evidence="1">Uncharacterized protein</fullName>
    </submittedName>
</protein>
<evidence type="ECO:0000313" key="2">
    <source>
        <dbReference type="Proteomes" id="UP000261739"/>
    </source>
</evidence>
<dbReference type="AlphaFoldDB" id="A0A3D4T138"/>
<evidence type="ECO:0000313" key="1">
    <source>
        <dbReference type="EMBL" id="HCT15035.1"/>
    </source>
</evidence>
<dbReference type="RefSeq" id="WP_273052285.1">
    <property type="nucleotide sequence ID" value="NZ_DAITTW010000068.1"/>
</dbReference>
<dbReference type="EMBL" id="DQID01000250">
    <property type="protein sequence ID" value="HCT15035.1"/>
    <property type="molecule type" value="Genomic_DNA"/>
</dbReference>
<proteinExistence type="predicted"/>